<organism evidence="1 2">
    <name type="scientific">Candidatus Alloenteromonas pullicola</name>
    <dbReference type="NCBI Taxonomy" id="2840784"/>
    <lineage>
        <taxon>Bacteria</taxon>
        <taxon>Bacillati</taxon>
        <taxon>Bacillota</taxon>
        <taxon>Bacillota incertae sedis</taxon>
        <taxon>Candidatus Alloenteromonas</taxon>
    </lineage>
</organism>
<reference evidence="1" key="1">
    <citation type="submission" date="2020-10" db="EMBL/GenBank/DDBJ databases">
        <authorList>
            <person name="Gilroy R."/>
        </authorList>
    </citation>
    <scope>NUCLEOTIDE SEQUENCE</scope>
    <source>
        <strain evidence="1">ChiGjej1B1-22543</strain>
    </source>
</reference>
<evidence type="ECO:0000313" key="1">
    <source>
        <dbReference type="EMBL" id="HIU45159.1"/>
    </source>
</evidence>
<proteinExistence type="predicted"/>
<sequence>METLLLALTALGALASNGGGSELLISRYEEAVKDCEAQKAVLSEDEAFDLLGEPVQIGERVNTNGDDGHLPFILQNSGDHDSLCYFDKASKGFFYVDNGEKVGDDDLLLEMAALTSNEIFSQPRIEVPSDAITADYYMYFERLGARHALNNQGTCTIVALEILLSYYDTFYNDNVIPTNWDYTAESMIWTANTARN</sequence>
<dbReference type="Proteomes" id="UP000824070">
    <property type="component" value="Unassembled WGS sequence"/>
</dbReference>
<accession>A0A9D1LNJ0</accession>
<name>A0A9D1LNJ0_9FIRM</name>
<comment type="caution">
    <text evidence="1">The sequence shown here is derived from an EMBL/GenBank/DDBJ whole genome shotgun (WGS) entry which is preliminary data.</text>
</comment>
<feature type="non-terminal residue" evidence="1">
    <location>
        <position position="196"/>
    </location>
</feature>
<dbReference type="AlphaFoldDB" id="A0A9D1LNJ0"/>
<reference evidence="1" key="2">
    <citation type="journal article" date="2021" name="PeerJ">
        <title>Extensive microbial diversity within the chicken gut microbiome revealed by metagenomics and culture.</title>
        <authorList>
            <person name="Gilroy R."/>
            <person name="Ravi A."/>
            <person name="Getino M."/>
            <person name="Pursley I."/>
            <person name="Horton D.L."/>
            <person name="Alikhan N.F."/>
            <person name="Baker D."/>
            <person name="Gharbi K."/>
            <person name="Hall N."/>
            <person name="Watson M."/>
            <person name="Adriaenssens E.M."/>
            <person name="Foster-Nyarko E."/>
            <person name="Jarju S."/>
            <person name="Secka A."/>
            <person name="Antonio M."/>
            <person name="Oren A."/>
            <person name="Chaudhuri R.R."/>
            <person name="La Ragione R."/>
            <person name="Hildebrand F."/>
            <person name="Pallen M.J."/>
        </authorList>
    </citation>
    <scope>NUCLEOTIDE SEQUENCE</scope>
    <source>
        <strain evidence="1">ChiGjej1B1-22543</strain>
    </source>
</reference>
<gene>
    <name evidence="1" type="ORF">IAC52_02550</name>
</gene>
<dbReference type="EMBL" id="DVMV01000017">
    <property type="protein sequence ID" value="HIU45159.1"/>
    <property type="molecule type" value="Genomic_DNA"/>
</dbReference>
<evidence type="ECO:0000313" key="2">
    <source>
        <dbReference type="Proteomes" id="UP000824070"/>
    </source>
</evidence>
<protein>
    <submittedName>
        <fullName evidence="1">Uncharacterized protein</fullName>
    </submittedName>
</protein>